<name>A0AAU9CUN8_9BACT</name>
<dbReference type="InterPro" id="IPR043129">
    <property type="entry name" value="ATPase_NBD"/>
</dbReference>
<dbReference type="SUPFAM" id="SSF53067">
    <property type="entry name" value="Actin-like ATPase domain"/>
    <property type="match status" value="2"/>
</dbReference>
<dbReference type="NCBIfam" id="TIGR03725">
    <property type="entry name" value="T6A_YeaZ"/>
    <property type="match status" value="1"/>
</dbReference>
<dbReference type="CDD" id="cd24032">
    <property type="entry name" value="ASKHA_NBD_TsaB"/>
    <property type="match status" value="1"/>
</dbReference>
<dbReference type="Proteomes" id="UP001348817">
    <property type="component" value="Chromosome"/>
</dbReference>
<proteinExistence type="predicted"/>
<dbReference type="PANTHER" id="PTHR11735">
    <property type="entry name" value="TRNA N6-ADENOSINE THREONYLCARBAMOYLTRANSFERASE"/>
    <property type="match status" value="1"/>
</dbReference>
<dbReference type="Pfam" id="PF00814">
    <property type="entry name" value="TsaD"/>
    <property type="match status" value="1"/>
</dbReference>
<dbReference type="EMBL" id="AP025314">
    <property type="protein sequence ID" value="BDD10712.1"/>
    <property type="molecule type" value="Genomic_DNA"/>
</dbReference>
<organism evidence="2 3">
    <name type="scientific">Fulvitalea axinellae</name>
    <dbReference type="NCBI Taxonomy" id="1182444"/>
    <lineage>
        <taxon>Bacteria</taxon>
        <taxon>Pseudomonadati</taxon>
        <taxon>Bacteroidota</taxon>
        <taxon>Cytophagia</taxon>
        <taxon>Cytophagales</taxon>
        <taxon>Persicobacteraceae</taxon>
        <taxon>Fulvitalea</taxon>
    </lineage>
</organism>
<keyword evidence="3" id="KW-1185">Reference proteome</keyword>
<feature type="domain" description="Gcp-like" evidence="1">
    <location>
        <begin position="33"/>
        <end position="138"/>
    </location>
</feature>
<reference evidence="2 3" key="1">
    <citation type="submission" date="2021-12" db="EMBL/GenBank/DDBJ databases">
        <title>Genome sequencing of bacteria with rrn-lacking chromosome and rrn-plasmid.</title>
        <authorList>
            <person name="Anda M."/>
            <person name="Iwasaki W."/>
        </authorList>
    </citation>
    <scope>NUCLEOTIDE SEQUENCE [LARGE SCALE GENOMIC DNA]</scope>
    <source>
        <strain evidence="2 3">DSM 100852</strain>
    </source>
</reference>
<sequence length="229" mass="24952">MALILSLETATTVCSVALHEDGVLKAKEELFVDKSHSSQLTVAIDNVVKNAGFAYKDLSAVAVSEGPGSYTGLRIGTSTGKGLCYSLDIPLIAVNTLEGMANSIKGFNLDGALLCPMLDARRMEVYCAVYDAEGKELSPTQAVIVEPESYDKYLEQGKVIFFGNGSDKCVEVFGQHPNASFWPNVSPSAEGIGNLAYVKYEQQSFEDVAYFEPFYLKEFRATKPKKNIF</sequence>
<evidence type="ECO:0000313" key="3">
    <source>
        <dbReference type="Proteomes" id="UP001348817"/>
    </source>
</evidence>
<gene>
    <name evidence="2" type="ORF">FUAX_31440</name>
</gene>
<dbReference type="RefSeq" id="WP_338392250.1">
    <property type="nucleotide sequence ID" value="NZ_AP025314.1"/>
</dbReference>
<dbReference type="InterPro" id="IPR022496">
    <property type="entry name" value="T6A_TsaB"/>
</dbReference>
<dbReference type="AlphaFoldDB" id="A0AAU9CUN8"/>
<dbReference type="KEGG" id="fax:FUAX_31440"/>
<dbReference type="GO" id="GO:0002949">
    <property type="term" value="P:tRNA threonylcarbamoyladenosine modification"/>
    <property type="evidence" value="ECO:0007669"/>
    <property type="project" value="InterPro"/>
</dbReference>
<evidence type="ECO:0000313" key="2">
    <source>
        <dbReference type="EMBL" id="BDD10712.1"/>
    </source>
</evidence>
<dbReference type="Gene3D" id="3.30.420.40">
    <property type="match status" value="2"/>
</dbReference>
<accession>A0AAU9CUN8</accession>
<dbReference type="InterPro" id="IPR000905">
    <property type="entry name" value="Gcp-like_dom"/>
</dbReference>
<evidence type="ECO:0000259" key="1">
    <source>
        <dbReference type="Pfam" id="PF00814"/>
    </source>
</evidence>
<protein>
    <submittedName>
        <fullName evidence="2">tRNA (Adenosine(37)-N6)-threonylcarbamoyltransferase complex dimerization subunit type 1 TsaB</fullName>
    </submittedName>
</protein>
<dbReference type="GO" id="GO:0005829">
    <property type="term" value="C:cytosol"/>
    <property type="evidence" value="ECO:0007669"/>
    <property type="project" value="TreeGrafter"/>
</dbReference>
<dbReference type="PANTHER" id="PTHR11735:SF11">
    <property type="entry name" value="TRNA THREONYLCARBAMOYLADENOSINE BIOSYNTHESIS PROTEIN TSAB"/>
    <property type="match status" value="1"/>
</dbReference>